<protein>
    <submittedName>
        <fullName evidence="1">Uncharacterized protein</fullName>
    </submittedName>
</protein>
<reference evidence="1" key="1">
    <citation type="journal article" date="2020" name="Cell">
        <title>Large-Scale Comparative Analyses of Tick Genomes Elucidate Their Genetic Diversity and Vector Capacities.</title>
        <authorList>
            <consortium name="Tick Genome and Microbiome Consortium (TIGMIC)"/>
            <person name="Jia N."/>
            <person name="Wang J."/>
            <person name="Shi W."/>
            <person name="Du L."/>
            <person name="Sun Y."/>
            <person name="Zhan W."/>
            <person name="Jiang J.F."/>
            <person name="Wang Q."/>
            <person name="Zhang B."/>
            <person name="Ji P."/>
            <person name="Bell-Sakyi L."/>
            <person name="Cui X.M."/>
            <person name="Yuan T.T."/>
            <person name="Jiang B.G."/>
            <person name="Yang W.F."/>
            <person name="Lam T.T."/>
            <person name="Chang Q.C."/>
            <person name="Ding S.J."/>
            <person name="Wang X.J."/>
            <person name="Zhu J.G."/>
            <person name="Ruan X.D."/>
            <person name="Zhao L."/>
            <person name="Wei J.T."/>
            <person name="Ye R.Z."/>
            <person name="Que T.C."/>
            <person name="Du C.H."/>
            <person name="Zhou Y.H."/>
            <person name="Cheng J.X."/>
            <person name="Dai P.F."/>
            <person name="Guo W.B."/>
            <person name="Han X.H."/>
            <person name="Huang E.J."/>
            <person name="Li L.F."/>
            <person name="Wei W."/>
            <person name="Gao Y.C."/>
            <person name="Liu J.Z."/>
            <person name="Shao H.Z."/>
            <person name="Wang X."/>
            <person name="Wang C.C."/>
            <person name="Yang T.C."/>
            <person name="Huo Q.B."/>
            <person name="Li W."/>
            <person name="Chen H.Y."/>
            <person name="Chen S.E."/>
            <person name="Zhou L.G."/>
            <person name="Ni X.B."/>
            <person name="Tian J.H."/>
            <person name="Sheng Y."/>
            <person name="Liu T."/>
            <person name="Pan Y.S."/>
            <person name="Xia L.Y."/>
            <person name="Li J."/>
            <person name="Zhao F."/>
            <person name="Cao W.C."/>
        </authorList>
    </citation>
    <scope>NUCLEOTIDE SEQUENCE</scope>
    <source>
        <strain evidence="1">Rsan-2018</strain>
    </source>
</reference>
<keyword evidence="2" id="KW-1185">Reference proteome</keyword>
<dbReference type="SUPFAM" id="SSF74650">
    <property type="entry name" value="Galactose mutarotase-like"/>
    <property type="match status" value="1"/>
</dbReference>
<dbReference type="GO" id="GO:0004558">
    <property type="term" value="F:alpha-1,4-glucosidase activity"/>
    <property type="evidence" value="ECO:0007669"/>
    <property type="project" value="TreeGrafter"/>
</dbReference>
<proteinExistence type="predicted"/>
<evidence type="ECO:0000313" key="2">
    <source>
        <dbReference type="Proteomes" id="UP000821837"/>
    </source>
</evidence>
<dbReference type="Proteomes" id="UP000821837">
    <property type="component" value="Unassembled WGS sequence"/>
</dbReference>
<dbReference type="AlphaFoldDB" id="A0A9D4SRJ1"/>
<dbReference type="GO" id="GO:0030246">
    <property type="term" value="F:carbohydrate binding"/>
    <property type="evidence" value="ECO:0007669"/>
    <property type="project" value="InterPro"/>
</dbReference>
<dbReference type="CDD" id="cd14752">
    <property type="entry name" value="GH31_N"/>
    <property type="match status" value="1"/>
</dbReference>
<dbReference type="VEuPathDB" id="VectorBase:RSAN_039491"/>
<dbReference type="GO" id="GO:0005975">
    <property type="term" value="P:carbohydrate metabolic process"/>
    <property type="evidence" value="ECO:0007669"/>
    <property type="project" value="InterPro"/>
</dbReference>
<comment type="caution">
    <text evidence="1">The sequence shown here is derived from an EMBL/GenBank/DDBJ whole genome shotgun (WGS) entry which is preliminary data.</text>
</comment>
<gene>
    <name evidence="1" type="ORF">HPB52_002746</name>
</gene>
<reference evidence="1" key="2">
    <citation type="submission" date="2021-09" db="EMBL/GenBank/DDBJ databases">
        <authorList>
            <person name="Jia N."/>
            <person name="Wang J."/>
            <person name="Shi W."/>
            <person name="Du L."/>
            <person name="Sun Y."/>
            <person name="Zhan W."/>
            <person name="Jiang J."/>
            <person name="Wang Q."/>
            <person name="Zhang B."/>
            <person name="Ji P."/>
            <person name="Sakyi L.B."/>
            <person name="Cui X."/>
            <person name="Yuan T."/>
            <person name="Jiang B."/>
            <person name="Yang W."/>
            <person name="Lam T.T.-Y."/>
            <person name="Chang Q."/>
            <person name="Ding S."/>
            <person name="Wang X."/>
            <person name="Zhu J."/>
            <person name="Ruan X."/>
            <person name="Zhao L."/>
            <person name="Wei J."/>
            <person name="Que T."/>
            <person name="Du C."/>
            <person name="Cheng J."/>
            <person name="Dai P."/>
            <person name="Han X."/>
            <person name="Huang E."/>
            <person name="Gao Y."/>
            <person name="Liu J."/>
            <person name="Shao H."/>
            <person name="Ye R."/>
            <person name="Li L."/>
            <person name="Wei W."/>
            <person name="Wang X."/>
            <person name="Wang C."/>
            <person name="Huo Q."/>
            <person name="Li W."/>
            <person name="Guo W."/>
            <person name="Chen H."/>
            <person name="Chen S."/>
            <person name="Zhou L."/>
            <person name="Zhou L."/>
            <person name="Ni X."/>
            <person name="Tian J."/>
            <person name="Zhou Y."/>
            <person name="Sheng Y."/>
            <person name="Liu T."/>
            <person name="Pan Y."/>
            <person name="Xia L."/>
            <person name="Li J."/>
            <person name="Zhao F."/>
            <person name="Cao W."/>
        </authorList>
    </citation>
    <scope>NUCLEOTIDE SEQUENCE</scope>
    <source>
        <strain evidence="1">Rsan-2018</strain>
        <tissue evidence="1">Larvae</tissue>
    </source>
</reference>
<dbReference type="InterPro" id="IPR011013">
    <property type="entry name" value="Gal_mutarotase_sf_dom"/>
</dbReference>
<sequence>MRSHSRISTRAPPCVLPAGATRYVMASSAKTMDSWSANLTLLKNASALPMTESTTITVTCIAFAHEFARLRIHDAKEKEFETPVPPVPQDDGATYISYDFTYHGKFLTVSPNSFPRYNLRFLLGKMFHADGLKQLPVKLPGEIVYGLRGPRRVPFANFSQWSNHTFFTSHGQQRSSGVYESVHPFFVMAKRRISLGLFLRTSNDVELTLSPNRVATFRVSGGVLDFFIFFGATPTEVVAQYTRFVGLPAMPSLRFIENGTPTSTDRIVLPFSMPVKEEASSKLARVMAPKLGAYPALATSNDTFPGIGKWNVLWNLAPGQGVKGLKRAVRDIQLYSILGLPYFIMSLCPVEAVSNNTALPPVPLSSGSCIKTTNLSLWLSLAAFLPIMQHLNTSTRLDGGQTEKEETSLKGRYVTAVRDAQSLRSKFLPHLYTLIFKCSTTGDMIVRPLSFDSVMDLFDAQASHNASTPTPVYVPRGVWYEWFRWRRMESRGTVFFVPSTNTSHPRLFVRGGGIVVTRYKSRGDNATVTNSDAVVGK</sequence>
<dbReference type="Gene3D" id="3.20.20.80">
    <property type="entry name" value="Glycosidases"/>
    <property type="match status" value="1"/>
</dbReference>
<dbReference type="PANTHER" id="PTHR22762">
    <property type="entry name" value="ALPHA-GLUCOSIDASE"/>
    <property type="match status" value="1"/>
</dbReference>
<accession>A0A9D4SRJ1</accession>
<dbReference type="VEuPathDB" id="VectorBase:RSAN_032308"/>
<dbReference type="PANTHER" id="PTHR22762:SF131">
    <property type="entry name" value="GLYCOSIDE HYDROLASE FAMILY 31 N-TERMINAL DOMAIN-CONTAINING PROTEIN"/>
    <property type="match status" value="1"/>
</dbReference>
<dbReference type="EMBL" id="JABSTV010001253">
    <property type="protein sequence ID" value="KAH7942971.1"/>
    <property type="molecule type" value="Genomic_DNA"/>
</dbReference>
<dbReference type="Gene3D" id="2.60.40.1760">
    <property type="entry name" value="glycosyl hydrolase (family 31)"/>
    <property type="match status" value="1"/>
</dbReference>
<name>A0A9D4SRJ1_RHISA</name>
<organism evidence="1 2">
    <name type="scientific">Rhipicephalus sanguineus</name>
    <name type="common">Brown dog tick</name>
    <name type="synonym">Ixodes sanguineus</name>
    <dbReference type="NCBI Taxonomy" id="34632"/>
    <lineage>
        <taxon>Eukaryota</taxon>
        <taxon>Metazoa</taxon>
        <taxon>Ecdysozoa</taxon>
        <taxon>Arthropoda</taxon>
        <taxon>Chelicerata</taxon>
        <taxon>Arachnida</taxon>
        <taxon>Acari</taxon>
        <taxon>Parasitiformes</taxon>
        <taxon>Ixodida</taxon>
        <taxon>Ixodoidea</taxon>
        <taxon>Ixodidae</taxon>
        <taxon>Rhipicephalinae</taxon>
        <taxon>Rhipicephalus</taxon>
        <taxon>Rhipicephalus</taxon>
    </lineage>
</organism>
<evidence type="ECO:0000313" key="1">
    <source>
        <dbReference type="EMBL" id="KAH7942971.1"/>
    </source>
</evidence>